<protein>
    <submittedName>
        <fullName evidence="1">Uncharacterized protein</fullName>
    </submittedName>
</protein>
<dbReference type="AlphaFoldDB" id="A0A0A9C8Y4"/>
<reference evidence="1" key="1">
    <citation type="submission" date="2014-09" db="EMBL/GenBank/DDBJ databases">
        <authorList>
            <person name="Magalhaes I.L.F."/>
            <person name="Oliveira U."/>
            <person name="Santos F.R."/>
            <person name="Vidigal T.H.D.A."/>
            <person name="Brescovit A.D."/>
            <person name="Santos A.J."/>
        </authorList>
    </citation>
    <scope>NUCLEOTIDE SEQUENCE</scope>
    <source>
        <tissue evidence="1">Shoot tissue taken approximately 20 cm above the soil surface</tissue>
    </source>
</reference>
<dbReference type="EMBL" id="GBRH01229928">
    <property type="protein sequence ID" value="JAD67967.1"/>
    <property type="molecule type" value="Transcribed_RNA"/>
</dbReference>
<accession>A0A0A9C8Y4</accession>
<reference evidence="1" key="2">
    <citation type="journal article" date="2015" name="Data Brief">
        <title>Shoot transcriptome of the giant reed, Arundo donax.</title>
        <authorList>
            <person name="Barrero R.A."/>
            <person name="Guerrero F.D."/>
            <person name="Moolhuijzen P."/>
            <person name="Goolsby J.A."/>
            <person name="Tidwell J."/>
            <person name="Bellgard S.E."/>
            <person name="Bellgard M.I."/>
        </authorList>
    </citation>
    <scope>NUCLEOTIDE SEQUENCE</scope>
    <source>
        <tissue evidence="1">Shoot tissue taken approximately 20 cm above the soil surface</tissue>
    </source>
</reference>
<evidence type="ECO:0000313" key="1">
    <source>
        <dbReference type="EMBL" id="JAD67967.1"/>
    </source>
</evidence>
<organism evidence="1">
    <name type="scientific">Arundo donax</name>
    <name type="common">Giant reed</name>
    <name type="synonym">Donax arundinaceus</name>
    <dbReference type="NCBI Taxonomy" id="35708"/>
    <lineage>
        <taxon>Eukaryota</taxon>
        <taxon>Viridiplantae</taxon>
        <taxon>Streptophyta</taxon>
        <taxon>Embryophyta</taxon>
        <taxon>Tracheophyta</taxon>
        <taxon>Spermatophyta</taxon>
        <taxon>Magnoliopsida</taxon>
        <taxon>Liliopsida</taxon>
        <taxon>Poales</taxon>
        <taxon>Poaceae</taxon>
        <taxon>PACMAD clade</taxon>
        <taxon>Arundinoideae</taxon>
        <taxon>Arundineae</taxon>
        <taxon>Arundo</taxon>
    </lineage>
</organism>
<proteinExistence type="predicted"/>
<name>A0A0A9C8Y4_ARUDO</name>
<sequence length="36" mass="4064">MMQRLEQFPLSKRISSGHKALRFGDCLLLQLGKFGG</sequence>